<protein>
    <recommendedName>
        <fullName evidence="3">Nucleotide pyrophosphatase</fullName>
    </recommendedName>
</protein>
<organism evidence="1 2">
    <name type="scientific">Aerophobetes bacterium</name>
    <dbReference type="NCBI Taxonomy" id="2030807"/>
    <lineage>
        <taxon>Bacteria</taxon>
        <taxon>Candidatus Aerophobota</taxon>
    </lineage>
</organism>
<gene>
    <name evidence="1" type="ORF">E3J84_05815</name>
</gene>
<accession>A0A523RST8</accession>
<dbReference type="Proteomes" id="UP000316360">
    <property type="component" value="Unassembled WGS sequence"/>
</dbReference>
<dbReference type="InterPro" id="IPR002591">
    <property type="entry name" value="Phosphodiest/P_Trfase"/>
</dbReference>
<dbReference type="Pfam" id="PF01663">
    <property type="entry name" value="Phosphodiest"/>
    <property type="match status" value="1"/>
</dbReference>
<evidence type="ECO:0000313" key="1">
    <source>
        <dbReference type="EMBL" id="TET08844.1"/>
    </source>
</evidence>
<dbReference type="AlphaFoldDB" id="A0A523RST8"/>
<proteinExistence type="predicted"/>
<name>A0A523RST8_UNCAE</name>
<dbReference type="InterPro" id="IPR017850">
    <property type="entry name" value="Alkaline_phosphatase_core_sf"/>
</dbReference>
<evidence type="ECO:0000313" key="2">
    <source>
        <dbReference type="Proteomes" id="UP000316360"/>
    </source>
</evidence>
<dbReference type="SUPFAM" id="SSF53649">
    <property type="entry name" value="Alkaline phosphatase-like"/>
    <property type="match status" value="1"/>
</dbReference>
<feature type="non-terminal residue" evidence="1">
    <location>
        <position position="1"/>
    </location>
</feature>
<dbReference type="EMBL" id="SOKJ01000331">
    <property type="protein sequence ID" value="TET08844.1"/>
    <property type="molecule type" value="Genomic_DNA"/>
</dbReference>
<reference evidence="1 2" key="1">
    <citation type="submission" date="2019-03" db="EMBL/GenBank/DDBJ databases">
        <title>Metabolic potential of uncultured bacteria and archaea associated with petroleum seepage in deep-sea sediments.</title>
        <authorList>
            <person name="Dong X."/>
            <person name="Hubert C."/>
        </authorList>
    </citation>
    <scope>NUCLEOTIDE SEQUENCE [LARGE SCALE GENOMIC DNA]</scope>
    <source>
        <strain evidence="1">E44_bin7</strain>
    </source>
</reference>
<sequence length="529" mass="60402">TSECSVEYIWDAAEKVGKRSILIKYETSWPPTFKNGIVVDGCGPTLSDEFHLISGPALFSTDSYPLSTVISFEEKNNALAAELPFDIVEGEKKIYSLNVLKKDNLPYKAVIYNQEKKKIAELRAGQWSQSIKDTFTVKRRKVKGVFAFKLLNLPDEKGDGFKLLATSIMPEEEFTYPGHIGSLLIEKFGYYSPRAGWEEKLRGWIDDETYLEMLDYYHQWLANACRYLLKNNKWDICYIQTHAHDYVHHLYMRGYDPLTAKEIGADQGNCQKCMEKIYESADKMLGEILSLAGEETLVIVVSDHGATTWVNDVPVADILEKAGLLKRKEDQETGLKEVIWEQTKAIKQRDAYVYVNLKGRDPKGIVEPGEEYEKVRDKIIEAFYDYVDPKTGKRPFSLVLPREDARVIGLYGDRVGDIVYALRAEFGHEHGQQLSTARIGKGSNESLLVMKGPNVKRGIKLNEMVGLQDVVPTICDLMNIPFPKGCQGALIYDALEDPDWKTKKLQRLEKELERWKAIYEKQVSIMHNR</sequence>
<evidence type="ECO:0008006" key="3">
    <source>
        <dbReference type="Google" id="ProtNLM"/>
    </source>
</evidence>
<comment type="caution">
    <text evidence="1">The sequence shown here is derived from an EMBL/GenBank/DDBJ whole genome shotgun (WGS) entry which is preliminary data.</text>
</comment>
<dbReference type="Gene3D" id="3.40.720.10">
    <property type="entry name" value="Alkaline Phosphatase, subunit A"/>
    <property type="match status" value="2"/>
</dbReference>